<evidence type="ECO:0000313" key="1">
    <source>
        <dbReference type="EMBL" id="EHI58954.1"/>
    </source>
</evidence>
<keyword evidence="2" id="KW-1185">Reference proteome</keyword>
<dbReference type="AlphaFoldDB" id="G5IHU3"/>
<name>G5IHU3_9FIRM</name>
<proteinExistence type="predicted"/>
<dbReference type="Proteomes" id="UP000005384">
    <property type="component" value="Unassembled WGS sequence"/>
</dbReference>
<dbReference type="EMBL" id="ADLN01000081">
    <property type="protein sequence ID" value="EHI58954.1"/>
    <property type="molecule type" value="Genomic_DNA"/>
</dbReference>
<sequence length="93" mass="10732">MCFNTRESTCNKVLSLFFFYPEVKFMNMYSYDGPVMEFDNCVANRWIASTRAVSEKKARSNLTYQFKKKNNRLPGTKIILPGKISLVSGKETT</sequence>
<organism evidence="1 2">
    <name type="scientific">Hungatella hathewayi WAL-18680</name>
    <dbReference type="NCBI Taxonomy" id="742737"/>
    <lineage>
        <taxon>Bacteria</taxon>
        <taxon>Bacillati</taxon>
        <taxon>Bacillota</taxon>
        <taxon>Clostridia</taxon>
        <taxon>Lachnospirales</taxon>
        <taxon>Lachnospiraceae</taxon>
        <taxon>Hungatella</taxon>
    </lineage>
</organism>
<reference evidence="1 2" key="1">
    <citation type="submission" date="2011-08" db="EMBL/GenBank/DDBJ databases">
        <title>The Genome Sequence of Clostridium hathewayi WAL-18680.</title>
        <authorList>
            <consortium name="The Broad Institute Genome Sequencing Platform"/>
            <person name="Earl A."/>
            <person name="Ward D."/>
            <person name="Feldgarden M."/>
            <person name="Gevers D."/>
            <person name="Finegold S.M."/>
            <person name="Summanen P.H."/>
            <person name="Molitoris D.R."/>
            <person name="Song M."/>
            <person name="Daigneault M."/>
            <person name="Allen-Vercoe E."/>
            <person name="Young S.K."/>
            <person name="Zeng Q."/>
            <person name="Gargeya S."/>
            <person name="Fitzgerald M."/>
            <person name="Haas B."/>
            <person name="Abouelleil A."/>
            <person name="Alvarado L."/>
            <person name="Arachchi H.M."/>
            <person name="Berlin A."/>
            <person name="Brown A."/>
            <person name="Chapman S.B."/>
            <person name="Chen Z."/>
            <person name="Dunbar C."/>
            <person name="Freedman E."/>
            <person name="Gearin G."/>
            <person name="Gellesch M."/>
            <person name="Goldberg J."/>
            <person name="Griggs A."/>
            <person name="Gujja S."/>
            <person name="Heiman D."/>
            <person name="Howarth C."/>
            <person name="Larson L."/>
            <person name="Lui A."/>
            <person name="MacDonald P.J.P."/>
            <person name="Montmayeur A."/>
            <person name="Murphy C."/>
            <person name="Neiman D."/>
            <person name="Pearson M."/>
            <person name="Priest M."/>
            <person name="Roberts A."/>
            <person name="Saif S."/>
            <person name="Shea T."/>
            <person name="Shenoy N."/>
            <person name="Sisk P."/>
            <person name="Stolte C."/>
            <person name="Sykes S."/>
            <person name="Wortman J."/>
            <person name="Nusbaum C."/>
            <person name="Birren B."/>
        </authorList>
    </citation>
    <scope>NUCLEOTIDE SEQUENCE [LARGE SCALE GENOMIC DNA]</scope>
    <source>
        <strain evidence="1 2">WAL-18680</strain>
    </source>
</reference>
<accession>G5IHU3</accession>
<evidence type="ECO:0000313" key="2">
    <source>
        <dbReference type="Proteomes" id="UP000005384"/>
    </source>
</evidence>
<dbReference type="HOGENOM" id="CLU_186005_0_0_9"/>
<comment type="caution">
    <text evidence="1">The sequence shown here is derived from an EMBL/GenBank/DDBJ whole genome shotgun (WGS) entry which is preliminary data.</text>
</comment>
<gene>
    <name evidence="1" type="ORF">HMPREF9473_03066</name>
</gene>
<protein>
    <submittedName>
        <fullName evidence="1">Uncharacterized protein</fullName>
    </submittedName>
</protein>